<evidence type="ECO:0000313" key="3">
    <source>
        <dbReference type="EMBL" id="RZT83636.1"/>
    </source>
</evidence>
<proteinExistence type="predicted"/>
<dbReference type="OrthoDB" id="3579897at2"/>
<dbReference type="AlphaFoldDB" id="A0A4Q7UQ30"/>
<keyword evidence="2" id="KW-0812">Transmembrane</keyword>
<dbReference type="Proteomes" id="UP000291591">
    <property type="component" value="Unassembled WGS sequence"/>
</dbReference>
<evidence type="ECO:0000313" key="4">
    <source>
        <dbReference type="Proteomes" id="UP000291591"/>
    </source>
</evidence>
<feature type="transmembrane region" description="Helical" evidence="2">
    <location>
        <begin position="12"/>
        <end position="30"/>
    </location>
</feature>
<organism evidence="3 4">
    <name type="scientific">Pseudonocardia sediminis</name>
    <dbReference type="NCBI Taxonomy" id="1397368"/>
    <lineage>
        <taxon>Bacteria</taxon>
        <taxon>Bacillati</taxon>
        <taxon>Actinomycetota</taxon>
        <taxon>Actinomycetes</taxon>
        <taxon>Pseudonocardiales</taxon>
        <taxon>Pseudonocardiaceae</taxon>
        <taxon>Pseudonocardia</taxon>
    </lineage>
</organism>
<protein>
    <submittedName>
        <fullName evidence="3">Uncharacterized protein</fullName>
    </submittedName>
</protein>
<gene>
    <name evidence="3" type="ORF">EV383_0447</name>
</gene>
<comment type="caution">
    <text evidence="3">The sequence shown here is derived from an EMBL/GenBank/DDBJ whole genome shotgun (WGS) entry which is preliminary data.</text>
</comment>
<feature type="compositionally biased region" description="Acidic residues" evidence="1">
    <location>
        <begin position="281"/>
        <end position="298"/>
    </location>
</feature>
<keyword evidence="2" id="KW-1133">Transmembrane helix</keyword>
<dbReference type="EMBL" id="SHKL01000001">
    <property type="protein sequence ID" value="RZT83636.1"/>
    <property type="molecule type" value="Genomic_DNA"/>
</dbReference>
<evidence type="ECO:0000256" key="1">
    <source>
        <dbReference type="SAM" id="MobiDB-lite"/>
    </source>
</evidence>
<sequence>MQIGTTTIPSLPLAAVVLAMLLVVLVLWGVRRARRHPAPAAVPGVRPAVRTPEPADHPCAADWTGEVANGYLTPPPPVERPRTVADVVAERRADTSPLPVVASAVAARPSPTPKAGAHAAPDASPVSGTTGGDTAGTDAEMSGPAVRFRGAHAASAATPGTDVSVSPVDVAGSSDQDGPETDATANRVRIDPVTLGAMAGHDSPTAPGDATADGHAAPGDLSAPSDERPDTRTLAALRRQPDDVPADPLHAVPEGPTADGSTADDVAANGAAANGAAEQAAADEDPATTDSSEAEEALPEPAQDPVPPPWSAARSEPAETGLEPTDDVPAPEHGTAEHETAEHGAAGFGPAEHGAAEHGAAEPVSRAVQQALAARAVQAARLRRDDIPDDAPPAPEPVTASPSSEHPLTVVPSGSAPVSVVDPRDRLLSVLLDDPARAVGATEDLDDARDRIDQLGDVLRRRRADLAVAVRRLHDSGLDREQICRLAGMGCDDVATILDARTDGADGSRHA</sequence>
<accession>A0A4Q7UQ30</accession>
<feature type="compositionally biased region" description="Low complexity" evidence="1">
    <location>
        <begin position="263"/>
        <end position="280"/>
    </location>
</feature>
<keyword evidence="4" id="KW-1185">Reference proteome</keyword>
<keyword evidence="2" id="KW-0472">Membrane</keyword>
<dbReference type="RefSeq" id="WP_130288356.1">
    <property type="nucleotide sequence ID" value="NZ_SHKL01000001.1"/>
</dbReference>
<reference evidence="3 4" key="1">
    <citation type="submission" date="2019-02" db="EMBL/GenBank/DDBJ databases">
        <title>Sequencing the genomes of 1000 actinobacteria strains.</title>
        <authorList>
            <person name="Klenk H.-P."/>
        </authorList>
    </citation>
    <scope>NUCLEOTIDE SEQUENCE [LARGE SCALE GENOMIC DNA]</scope>
    <source>
        <strain evidence="3 4">DSM 45779</strain>
    </source>
</reference>
<name>A0A4Q7UQ30_PSEST</name>
<feature type="region of interest" description="Disordered" evidence="1">
    <location>
        <begin position="385"/>
        <end position="417"/>
    </location>
</feature>
<feature type="compositionally biased region" description="Low complexity" evidence="1">
    <location>
        <begin position="343"/>
        <end position="353"/>
    </location>
</feature>
<feature type="region of interest" description="Disordered" evidence="1">
    <location>
        <begin position="100"/>
        <end position="368"/>
    </location>
</feature>
<evidence type="ECO:0000256" key="2">
    <source>
        <dbReference type="SAM" id="Phobius"/>
    </source>
</evidence>
<feature type="compositionally biased region" description="Low complexity" evidence="1">
    <location>
        <begin position="100"/>
        <end position="109"/>
    </location>
</feature>